<dbReference type="PROSITE" id="PS00211">
    <property type="entry name" value="ABC_TRANSPORTER_1"/>
    <property type="match status" value="2"/>
</dbReference>
<dbReference type="PANTHER" id="PTHR43790">
    <property type="entry name" value="CARBOHYDRATE TRANSPORT ATP-BINDING PROTEIN MG119-RELATED"/>
    <property type="match status" value="1"/>
</dbReference>
<evidence type="ECO:0000256" key="3">
    <source>
        <dbReference type="ARBA" id="ARBA00022475"/>
    </source>
</evidence>
<evidence type="ECO:0000313" key="10">
    <source>
        <dbReference type="EMBL" id="MCG4746046.1"/>
    </source>
</evidence>
<dbReference type="CDD" id="cd03215">
    <property type="entry name" value="ABC_Carb_Monos_II"/>
    <property type="match status" value="1"/>
</dbReference>
<keyword evidence="7" id="KW-1278">Translocase</keyword>
<gene>
    <name evidence="11" type="ORF">G5B36_21595</name>
    <name evidence="10" type="ORF">L0N08_11530</name>
</gene>
<keyword evidence="4" id="KW-0677">Repeat</keyword>
<proteinExistence type="predicted"/>
<reference evidence="11" key="2">
    <citation type="submission" date="2020-02" db="EMBL/GenBank/DDBJ databases">
        <authorList>
            <person name="Littmann E."/>
            <person name="Sorbara M."/>
        </authorList>
    </citation>
    <scope>NUCLEOTIDE SEQUENCE</scope>
    <source>
        <strain evidence="11">MSK.1.17</strain>
    </source>
</reference>
<dbReference type="SUPFAM" id="SSF52540">
    <property type="entry name" value="P-loop containing nucleoside triphosphate hydrolases"/>
    <property type="match status" value="2"/>
</dbReference>
<dbReference type="PANTHER" id="PTHR43790:SF4">
    <property type="entry name" value="GUANOSINE IMPORT ATP-BINDING PROTEIN NUPO"/>
    <property type="match status" value="1"/>
</dbReference>
<keyword evidence="2" id="KW-0813">Transport</keyword>
<sequence length="506" mass="56119">MDPAVDMKGITMRFGKVVANDKVNFSVEKGEILALVGENGAGKSTLMNILYGLYIPTDGTIHINGEKKIFHSAIDAMAAGVGMVHQHFMLIPRLTVTDNIVLGQEPHKGIRYNHGKAREEVLELCRQYDMKLDVDSRVADISLGMQQRVEIIKALYRRADILILDEPTAVLTPQEIDELGRMLQKLKAMGKTIIIITHKLQEVIDFSDRVTVLRQGKWIGTVKTQETTAEEITEMMVGRSVSLGGGRKEVMSREDILELRGVSYHNGQKEKLKNINLNVCKGEILGIAGIDNSGQKELTEVITGVLKPSVGQVLLKGQEITGHAVSDIRKQGVGFIPQDRHRHGLALSQNIRDNLILGYQREKEYNQKGCFFNEKMVSRDVEEKIKEFDIRPADMQLLAQRLSGGNQQKIIVAREVSHAGSLIIADQPTRGVDIGAIELIHKTLVDARNAGKAVLLVSLELDEVMMLSDRIAVMHDGEIMKIFPGNQATREEIGLLMAGGRMAEDE</sequence>
<evidence type="ECO:0000313" key="12">
    <source>
        <dbReference type="Proteomes" id="UP000669239"/>
    </source>
</evidence>
<feature type="domain" description="ABC transporter" evidence="9">
    <location>
        <begin position="257"/>
        <end position="501"/>
    </location>
</feature>
<name>A0AAW5BPA1_9FIRM</name>
<organism evidence="10 13">
    <name type="scientific">Enterocloster aldenensis</name>
    <dbReference type="NCBI Taxonomy" id="358742"/>
    <lineage>
        <taxon>Bacteria</taxon>
        <taxon>Bacillati</taxon>
        <taxon>Bacillota</taxon>
        <taxon>Clostridia</taxon>
        <taxon>Lachnospirales</taxon>
        <taxon>Lachnospiraceae</taxon>
        <taxon>Enterocloster</taxon>
    </lineage>
</organism>
<dbReference type="RefSeq" id="WP_165641384.1">
    <property type="nucleotide sequence ID" value="NZ_BAABZL010000001.1"/>
</dbReference>
<dbReference type="GO" id="GO:0016887">
    <property type="term" value="F:ATP hydrolysis activity"/>
    <property type="evidence" value="ECO:0007669"/>
    <property type="project" value="InterPro"/>
</dbReference>
<dbReference type="AlphaFoldDB" id="A0AAW5BPA1"/>
<dbReference type="EMBL" id="JAKNGE010000012">
    <property type="protein sequence ID" value="MCG4746046.1"/>
    <property type="molecule type" value="Genomic_DNA"/>
</dbReference>
<dbReference type="InterPro" id="IPR003593">
    <property type="entry name" value="AAA+_ATPase"/>
</dbReference>
<keyword evidence="6 10" id="KW-0067">ATP-binding</keyword>
<evidence type="ECO:0000256" key="2">
    <source>
        <dbReference type="ARBA" id="ARBA00022448"/>
    </source>
</evidence>
<dbReference type="GO" id="GO:0005524">
    <property type="term" value="F:ATP binding"/>
    <property type="evidence" value="ECO:0007669"/>
    <property type="project" value="UniProtKB-KW"/>
</dbReference>
<evidence type="ECO:0000256" key="4">
    <source>
        <dbReference type="ARBA" id="ARBA00022737"/>
    </source>
</evidence>
<evidence type="ECO:0000313" key="11">
    <source>
        <dbReference type="EMBL" id="NSJ51283.1"/>
    </source>
</evidence>
<dbReference type="GeneID" id="97209160"/>
<dbReference type="InterPro" id="IPR017871">
    <property type="entry name" value="ABC_transporter-like_CS"/>
</dbReference>
<keyword evidence="8" id="KW-0472">Membrane</keyword>
<dbReference type="EMBL" id="JAAITT010000038">
    <property type="protein sequence ID" value="NSJ51283.1"/>
    <property type="molecule type" value="Genomic_DNA"/>
</dbReference>
<accession>A0AAW5BPA1</accession>
<dbReference type="GO" id="GO:0005886">
    <property type="term" value="C:plasma membrane"/>
    <property type="evidence" value="ECO:0007669"/>
    <property type="project" value="UniProtKB-SubCell"/>
</dbReference>
<evidence type="ECO:0000256" key="5">
    <source>
        <dbReference type="ARBA" id="ARBA00022741"/>
    </source>
</evidence>
<dbReference type="SMART" id="SM00382">
    <property type="entry name" value="AAA"/>
    <property type="match status" value="2"/>
</dbReference>
<dbReference type="Proteomes" id="UP000669239">
    <property type="component" value="Unassembled WGS sequence"/>
</dbReference>
<evidence type="ECO:0000256" key="6">
    <source>
        <dbReference type="ARBA" id="ARBA00022840"/>
    </source>
</evidence>
<evidence type="ECO:0000259" key="9">
    <source>
        <dbReference type="PROSITE" id="PS50893"/>
    </source>
</evidence>
<dbReference type="CDD" id="cd03216">
    <property type="entry name" value="ABC_Carb_Monos_I"/>
    <property type="match status" value="1"/>
</dbReference>
<dbReference type="InterPro" id="IPR003439">
    <property type="entry name" value="ABC_transporter-like_ATP-bd"/>
</dbReference>
<dbReference type="FunFam" id="3.40.50.300:FF:000127">
    <property type="entry name" value="Ribose import ATP-binding protein RbsA"/>
    <property type="match status" value="1"/>
</dbReference>
<evidence type="ECO:0000256" key="7">
    <source>
        <dbReference type="ARBA" id="ARBA00022967"/>
    </source>
</evidence>
<dbReference type="InterPro" id="IPR050107">
    <property type="entry name" value="ABC_carbohydrate_import_ATPase"/>
</dbReference>
<keyword evidence="12" id="KW-1185">Reference proteome</keyword>
<reference evidence="11 12" key="1">
    <citation type="journal article" date="2020" name="Cell Host Microbe">
        <title>Functional and Genomic Variation between Human-Derived Isolates of Lachnospiraceae Reveals Inter- and Intra-Species Diversity.</title>
        <authorList>
            <person name="Sorbara M.T."/>
            <person name="Littmann E.R."/>
            <person name="Fontana E."/>
            <person name="Moody T.U."/>
            <person name="Kohout C.E."/>
            <person name="Gjonbalaj M."/>
            <person name="Eaton V."/>
            <person name="Seok R."/>
            <person name="Leiner I.M."/>
            <person name="Pamer E.G."/>
        </authorList>
    </citation>
    <scope>NUCLEOTIDE SEQUENCE [LARGE SCALE GENOMIC DNA]</scope>
    <source>
        <strain evidence="11 12">MSK.1.17</strain>
    </source>
</reference>
<keyword evidence="5" id="KW-0547">Nucleotide-binding</keyword>
<evidence type="ECO:0000313" key="13">
    <source>
        <dbReference type="Proteomes" id="UP001299608"/>
    </source>
</evidence>
<comment type="subcellular location">
    <subcellularLocation>
        <location evidence="1">Cell membrane</location>
        <topology evidence="1">Peripheral membrane protein</topology>
    </subcellularLocation>
</comment>
<dbReference type="PROSITE" id="PS50893">
    <property type="entry name" value="ABC_TRANSPORTER_2"/>
    <property type="match status" value="2"/>
</dbReference>
<keyword evidence="3" id="KW-1003">Cell membrane</keyword>
<dbReference type="InterPro" id="IPR027417">
    <property type="entry name" value="P-loop_NTPase"/>
</dbReference>
<evidence type="ECO:0000256" key="1">
    <source>
        <dbReference type="ARBA" id="ARBA00004202"/>
    </source>
</evidence>
<comment type="caution">
    <text evidence="10">The sequence shown here is derived from an EMBL/GenBank/DDBJ whole genome shotgun (WGS) entry which is preliminary data.</text>
</comment>
<evidence type="ECO:0000256" key="8">
    <source>
        <dbReference type="ARBA" id="ARBA00023136"/>
    </source>
</evidence>
<dbReference type="Gene3D" id="3.40.50.300">
    <property type="entry name" value="P-loop containing nucleotide triphosphate hydrolases"/>
    <property type="match status" value="2"/>
</dbReference>
<protein>
    <submittedName>
        <fullName evidence="10">ABC transporter ATP-binding protein</fullName>
    </submittedName>
</protein>
<feature type="domain" description="ABC transporter" evidence="9">
    <location>
        <begin position="5"/>
        <end position="240"/>
    </location>
</feature>
<reference evidence="10" key="3">
    <citation type="submission" date="2022-01" db="EMBL/GenBank/DDBJ databases">
        <title>Collection of gut derived symbiotic bacterial strains cultured from healthy donors.</title>
        <authorList>
            <person name="Lin H."/>
            <person name="Kohout C."/>
            <person name="Waligurski E."/>
            <person name="Pamer E.G."/>
        </authorList>
    </citation>
    <scope>NUCLEOTIDE SEQUENCE</scope>
    <source>
        <strain evidence="10">DFI.6.55</strain>
    </source>
</reference>
<dbReference type="Proteomes" id="UP001299608">
    <property type="component" value="Unassembled WGS sequence"/>
</dbReference>
<dbReference type="Pfam" id="PF00005">
    <property type="entry name" value="ABC_tran"/>
    <property type="match status" value="2"/>
</dbReference>